<organism evidence="2 3">
    <name type="scientific">Entomospira entomophila</name>
    <dbReference type="NCBI Taxonomy" id="2719988"/>
    <lineage>
        <taxon>Bacteria</taxon>
        <taxon>Pseudomonadati</taxon>
        <taxon>Spirochaetota</taxon>
        <taxon>Spirochaetia</taxon>
        <taxon>Spirochaetales</taxon>
        <taxon>Spirochaetaceae</taxon>
        <taxon>Entomospira</taxon>
    </lineage>
</organism>
<dbReference type="EMBL" id="JAATLJ010000001">
    <property type="protein sequence ID" value="NIZ40363.1"/>
    <property type="molecule type" value="Genomic_DNA"/>
</dbReference>
<keyword evidence="1" id="KW-0732">Signal</keyword>
<name>A0A968KR45_9SPIO</name>
<proteinExistence type="predicted"/>
<dbReference type="AlphaFoldDB" id="A0A968KR45"/>
<feature type="chain" id="PRO_5037006319" description="DUF4252 domain-containing protein" evidence="1">
    <location>
        <begin position="20"/>
        <end position="183"/>
    </location>
</feature>
<sequence>MKRIMIMLMFVFGFHSIFAQTQPRIEDQINQLLALEYASPVSEVIKLFEKFGWEDSELDSIEVRNMFDFVRRFPRPMMNINLDLLEARLFEFVIDEESDEAMAAVVLSYNGLFFMIQLQNIPMDQSQLKQFIAEKTKQHGKPSHKSSRPLRAEWALNKDPDQLLLIGTTNYDEIILIYGYLGV</sequence>
<protein>
    <recommendedName>
        <fullName evidence="4">DUF4252 domain-containing protein</fullName>
    </recommendedName>
</protein>
<evidence type="ECO:0008006" key="4">
    <source>
        <dbReference type="Google" id="ProtNLM"/>
    </source>
</evidence>
<evidence type="ECO:0000256" key="1">
    <source>
        <dbReference type="SAM" id="SignalP"/>
    </source>
</evidence>
<dbReference type="RefSeq" id="WP_167699964.1">
    <property type="nucleotide sequence ID" value="NZ_CP118174.1"/>
</dbReference>
<evidence type="ECO:0000313" key="3">
    <source>
        <dbReference type="Proteomes" id="UP000711995"/>
    </source>
</evidence>
<dbReference type="Proteomes" id="UP000711995">
    <property type="component" value="Unassembled WGS sequence"/>
</dbReference>
<feature type="signal peptide" evidence="1">
    <location>
        <begin position="1"/>
        <end position="19"/>
    </location>
</feature>
<keyword evidence="3" id="KW-1185">Reference proteome</keyword>
<accession>A0A968KR45</accession>
<reference evidence="2 3" key="1">
    <citation type="submission" date="2020-03" db="EMBL/GenBank/DDBJ databases">
        <title>Spirochaetal bacteria isolated from arthropods constitute a novel genus Entomospira genus novum within the order Spirochaetales.</title>
        <authorList>
            <person name="Grana-Miraglia L."/>
            <person name="Sikutova S."/>
            <person name="Fingerle V."/>
            <person name="Sing A."/>
            <person name="Castillo-Ramirez S."/>
            <person name="Margos G."/>
            <person name="Rudolf I."/>
        </authorList>
    </citation>
    <scope>NUCLEOTIDE SEQUENCE [LARGE SCALE GENOMIC DNA]</scope>
    <source>
        <strain evidence="2 3">BR193</strain>
    </source>
</reference>
<gene>
    <name evidence="2" type="ORF">HCT14_02395</name>
</gene>
<evidence type="ECO:0000313" key="2">
    <source>
        <dbReference type="EMBL" id="NIZ40363.1"/>
    </source>
</evidence>
<comment type="caution">
    <text evidence="2">The sequence shown here is derived from an EMBL/GenBank/DDBJ whole genome shotgun (WGS) entry which is preliminary data.</text>
</comment>